<dbReference type="GO" id="GO:0009927">
    <property type="term" value="F:histidine phosphotransfer kinase activity"/>
    <property type="evidence" value="ECO:0007669"/>
    <property type="project" value="TreeGrafter"/>
</dbReference>
<dbReference type="InterPro" id="IPR003661">
    <property type="entry name" value="HisK_dim/P_dom"/>
</dbReference>
<dbReference type="GO" id="GO:0000155">
    <property type="term" value="F:phosphorelay sensor kinase activity"/>
    <property type="evidence" value="ECO:0007669"/>
    <property type="project" value="InterPro"/>
</dbReference>
<dbReference type="InterPro" id="IPR000014">
    <property type="entry name" value="PAS"/>
</dbReference>
<dbReference type="InterPro" id="IPR001610">
    <property type="entry name" value="PAC"/>
</dbReference>
<evidence type="ECO:0000256" key="3">
    <source>
        <dbReference type="ARBA" id="ARBA00012438"/>
    </source>
</evidence>
<dbReference type="InterPro" id="IPR011006">
    <property type="entry name" value="CheY-like_superfamily"/>
</dbReference>
<dbReference type="PANTHER" id="PTHR43047">
    <property type="entry name" value="TWO-COMPONENT HISTIDINE PROTEIN KINASE"/>
    <property type="match status" value="1"/>
</dbReference>
<dbReference type="Gene3D" id="1.10.287.130">
    <property type="match status" value="1"/>
</dbReference>
<dbReference type="PRINTS" id="PR00344">
    <property type="entry name" value="BCTRLSENSOR"/>
</dbReference>
<accession>A0A480B5I4</accession>
<keyword evidence="4 7" id="KW-0597">Phosphoprotein</keyword>
<dbReference type="SUPFAM" id="SSF47384">
    <property type="entry name" value="Homodimeric domain of signal transducing histidine kinase"/>
    <property type="match status" value="1"/>
</dbReference>
<feature type="domain" description="Response regulatory" evidence="9">
    <location>
        <begin position="928"/>
        <end position="1045"/>
    </location>
</feature>
<evidence type="ECO:0000256" key="4">
    <source>
        <dbReference type="ARBA" id="ARBA00022553"/>
    </source>
</evidence>
<evidence type="ECO:0000313" key="12">
    <source>
        <dbReference type="Proteomes" id="UP000301751"/>
    </source>
</evidence>
<feature type="modified residue" description="4-aspartylphosphate" evidence="7">
    <location>
        <position position="978"/>
    </location>
</feature>
<dbReference type="InterPro" id="IPR001789">
    <property type="entry name" value="Sig_transdc_resp-reg_receiver"/>
</dbReference>
<sequence>MPLTLPETAAPATAQPLDTTAFELLSVPVAWCDAQGRWLGCNRAFITFTGCTAAADGATALPGEVAAEGGAALSLPALLQAGADLDALAWRASDAQGQLLTGRLSLRCLAGWRVLTLLPVAAAPPLPPAAAALPASPDHRGLMEDMDSDAQLAHFGIWTHDLRTGERNWDDQVWRFWGRTPQPGALDLDTALTALHPDDRAETVALHRLSMTVPGRYAHRCRVLDPAGVERRIRTLWQVVADADGQPVHANGIVFDDTETFRLAQSASDAQSQLNLVLALADIAIWEHEAATGLLRTSTLGWALLGLPPQPQGLALARVMERLDAGSRQTLQAQLGTIALRSQDVDLDTGGDGPSDLELRCRRPDGQWRALLVRGVRRRDAEGGTLGHVGVMLDLSDRFDAQQQALALAQRLEMATAAAGVGVWSAALDDPTRVHWDTQMRRLHGLAPDAPAPTLCDYLANHVHADDRSAVQRSLDVLVQRSEGLLDLDLRIVQPDGQVRRLASRTSVRGGPGQRLLNGVLLDVTDRHATEDRLRQAHERAALAARGAGIGTWEAERGAMDAWWDAQMFRLRGLDRPPGLVTTDEMLGWLHPADRDSRLRQMRVALQEDSPSDAEFRVVWPDGTVRWLASRSSPVRDEAGRTVRRIGINWDITDARNAESARQERLLAQRESQAKARFLARISHELRTPLNAVLGFSQLLLADTVDGHPPDPATWRSRVTQVQASGEHLLALIDDVLELSSLESGELPLSLQPVALAPLAQTSLPLVELLAQQHQVTLTLAPMDGWVLADPVRLRQVLLNLLSNGIKYNRPGGTVTVSAEASAGWWLLRVTDTGRGIAPAQLQHLFEPFNRLGAERDGIAGTGIGLAIVQASVQHMGGTVQVRSTPGEGSVFELALQETAPQAPAPAVFAPGAPLPPAPLAADGRRPLLLYIEDNEVNMLIVRELVRQRPDLDFEGAVDGASGLAAARQLQPALILLDMQLPDTDGHAVLRQLRADPATAGIRCIALSANAMPEDIRNARAEGFDDYWTKPLDLTAFLRALEKLFGKAPTAR</sequence>
<dbReference type="InterPro" id="IPR004358">
    <property type="entry name" value="Sig_transdc_His_kin-like_C"/>
</dbReference>
<feature type="domain" description="PAC" evidence="10">
    <location>
        <begin position="355"/>
        <end position="407"/>
    </location>
</feature>
<dbReference type="Gene3D" id="3.30.450.20">
    <property type="entry name" value="PAS domain"/>
    <property type="match status" value="4"/>
</dbReference>
<dbReference type="EC" id="2.7.13.3" evidence="3"/>
<evidence type="ECO:0000256" key="5">
    <source>
        <dbReference type="ARBA" id="ARBA00022679"/>
    </source>
</evidence>
<proteinExistence type="predicted"/>
<dbReference type="SMART" id="SM00388">
    <property type="entry name" value="HisKA"/>
    <property type="match status" value="1"/>
</dbReference>
<dbReference type="SMART" id="SM00086">
    <property type="entry name" value="PAC"/>
    <property type="match status" value="4"/>
</dbReference>
<dbReference type="SUPFAM" id="SSF52172">
    <property type="entry name" value="CheY-like"/>
    <property type="match status" value="1"/>
</dbReference>
<comment type="subcellular location">
    <subcellularLocation>
        <location evidence="2">Cell inner membrane</location>
        <topology evidence="2">Multi-pass membrane protein</topology>
    </subcellularLocation>
</comment>
<dbReference type="Pfam" id="PF08447">
    <property type="entry name" value="PAS_3"/>
    <property type="match status" value="3"/>
</dbReference>
<evidence type="ECO:0000256" key="2">
    <source>
        <dbReference type="ARBA" id="ARBA00004429"/>
    </source>
</evidence>
<dbReference type="Pfam" id="PF00512">
    <property type="entry name" value="HisKA"/>
    <property type="match status" value="1"/>
</dbReference>
<dbReference type="SMART" id="SM00448">
    <property type="entry name" value="REC"/>
    <property type="match status" value="1"/>
</dbReference>
<dbReference type="Proteomes" id="UP000301751">
    <property type="component" value="Unassembled WGS sequence"/>
</dbReference>
<dbReference type="SUPFAM" id="SSF55785">
    <property type="entry name" value="PYP-like sensor domain (PAS domain)"/>
    <property type="match status" value="4"/>
</dbReference>
<dbReference type="PROSITE" id="PS50113">
    <property type="entry name" value="PAC"/>
    <property type="match status" value="3"/>
</dbReference>
<dbReference type="EMBL" id="BJCL01000035">
    <property type="protein sequence ID" value="GCL66338.1"/>
    <property type="molecule type" value="Genomic_DNA"/>
</dbReference>
<evidence type="ECO:0000259" key="9">
    <source>
        <dbReference type="PROSITE" id="PS50110"/>
    </source>
</evidence>
<dbReference type="PANTHER" id="PTHR43047:SF72">
    <property type="entry name" value="OSMOSENSING HISTIDINE PROTEIN KINASE SLN1"/>
    <property type="match status" value="1"/>
</dbReference>
<dbReference type="InterPro" id="IPR036097">
    <property type="entry name" value="HisK_dim/P_sf"/>
</dbReference>
<evidence type="ECO:0000256" key="1">
    <source>
        <dbReference type="ARBA" id="ARBA00000085"/>
    </source>
</evidence>
<dbReference type="PROSITE" id="PS50109">
    <property type="entry name" value="HIS_KIN"/>
    <property type="match status" value="1"/>
</dbReference>
<dbReference type="CDD" id="cd00082">
    <property type="entry name" value="HisKA"/>
    <property type="match status" value="1"/>
</dbReference>
<dbReference type="InterPro" id="IPR013655">
    <property type="entry name" value="PAS_fold_3"/>
</dbReference>
<dbReference type="Pfam" id="PF00072">
    <property type="entry name" value="Response_reg"/>
    <property type="match status" value="1"/>
</dbReference>
<dbReference type="Gene3D" id="3.30.565.10">
    <property type="entry name" value="Histidine kinase-like ATPase, C-terminal domain"/>
    <property type="match status" value="1"/>
</dbReference>
<name>A0A480B5I4_9BURK</name>
<evidence type="ECO:0000256" key="7">
    <source>
        <dbReference type="PROSITE-ProRule" id="PRU00169"/>
    </source>
</evidence>
<dbReference type="SMART" id="SM00387">
    <property type="entry name" value="HATPase_c"/>
    <property type="match status" value="1"/>
</dbReference>
<gene>
    <name evidence="11" type="ORF">AQPW35_54190</name>
</gene>
<feature type="domain" description="PAC" evidence="10">
    <location>
        <begin position="486"/>
        <end position="536"/>
    </location>
</feature>
<protein>
    <recommendedName>
        <fullName evidence="3">histidine kinase</fullName>
        <ecNumber evidence="3">2.7.13.3</ecNumber>
    </recommendedName>
</protein>
<dbReference type="FunFam" id="3.30.565.10:FF:000006">
    <property type="entry name" value="Sensor histidine kinase WalK"/>
    <property type="match status" value="1"/>
</dbReference>
<reference evidence="12" key="1">
    <citation type="submission" date="2019-03" db="EMBL/GenBank/DDBJ databases">
        <title>Aquabacterium pictum sp.nov., the first bacteriochlorophyll a-containing freshwater bacterium in the genus Aquabacterium of the class Betaproteobacteria.</title>
        <authorList>
            <person name="Hirose S."/>
            <person name="Tank M."/>
            <person name="Hara E."/>
            <person name="Tamaki H."/>
            <person name="Takaichi S."/>
            <person name="Haruta S."/>
            <person name="Hanada S."/>
        </authorList>
    </citation>
    <scope>NUCLEOTIDE SEQUENCE [LARGE SCALE GENOMIC DNA]</scope>
    <source>
        <strain evidence="12">W35</strain>
    </source>
</reference>
<organism evidence="11 12">
    <name type="scientific">Pseudaquabacterium pictum</name>
    <dbReference type="NCBI Taxonomy" id="2315236"/>
    <lineage>
        <taxon>Bacteria</taxon>
        <taxon>Pseudomonadati</taxon>
        <taxon>Pseudomonadota</taxon>
        <taxon>Betaproteobacteria</taxon>
        <taxon>Burkholderiales</taxon>
        <taxon>Sphaerotilaceae</taxon>
        <taxon>Pseudaquabacterium</taxon>
    </lineage>
</organism>
<dbReference type="InterPro" id="IPR036890">
    <property type="entry name" value="HATPase_C_sf"/>
</dbReference>
<keyword evidence="12" id="KW-1185">Reference proteome</keyword>
<evidence type="ECO:0000259" key="10">
    <source>
        <dbReference type="PROSITE" id="PS50113"/>
    </source>
</evidence>
<dbReference type="InterPro" id="IPR000700">
    <property type="entry name" value="PAS-assoc_C"/>
</dbReference>
<dbReference type="CDD" id="cd00130">
    <property type="entry name" value="PAS"/>
    <property type="match status" value="1"/>
</dbReference>
<dbReference type="SUPFAM" id="SSF55874">
    <property type="entry name" value="ATPase domain of HSP90 chaperone/DNA topoisomerase II/histidine kinase"/>
    <property type="match status" value="1"/>
</dbReference>
<dbReference type="RefSeq" id="WP_162520948.1">
    <property type="nucleotide sequence ID" value="NZ_BJCL01000035.1"/>
</dbReference>
<evidence type="ECO:0000256" key="6">
    <source>
        <dbReference type="ARBA" id="ARBA00022777"/>
    </source>
</evidence>
<keyword evidence="5" id="KW-0808">Transferase</keyword>
<dbReference type="Gene3D" id="3.40.50.2300">
    <property type="match status" value="1"/>
</dbReference>
<feature type="domain" description="Histidine kinase" evidence="8">
    <location>
        <begin position="681"/>
        <end position="900"/>
    </location>
</feature>
<dbReference type="Gene3D" id="2.10.70.100">
    <property type="match status" value="1"/>
</dbReference>
<comment type="caution">
    <text evidence="11">The sequence shown here is derived from an EMBL/GenBank/DDBJ whole genome shotgun (WGS) entry which is preliminary data.</text>
</comment>
<dbReference type="InterPro" id="IPR005467">
    <property type="entry name" value="His_kinase_dom"/>
</dbReference>
<dbReference type="InterPro" id="IPR003594">
    <property type="entry name" value="HATPase_dom"/>
</dbReference>
<dbReference type="AlphaFoldDB" id="A0A480B5I4"/>
<feature type="domain" description="PAC" evidence="10">
    <location>
        <begin position="612"/>
        <end position="664"/>
    </location>
</feature>
<evidence type="ECO:0000259" key="8">
    <source>
        <dbReference type="PROSITE" id="PS50109"/>
    </source>
</evidence>
<dbReference type="PROSITE" id="PS50110">
    <property type="entry name" value="RESPONSE_REGULATORY"/>
    <property type="match status" value="1"/>
</dbReference>
<dbReference type="NCBIfam" id="TIGR00229">
    <property type="entry name" value="sensory_box"/>
    <property type="match status" value="1"/>
</dbReference>
<comment type="catalytic activity">
    <reaction evidence="1">
        <text>ATP + protein L-histidine = ADP + protein N-phospho-L-histidine.</text>
        <dbReference type="EC" id="2.7.13.3"/>
    </reaction>
</comment>
<dbReference type="InterPro" id="IPR035965">
    <property type="entry name" value="PAS-like_dom_sf"/>
</dbReference>
<evidence type="ECO:0000313" key="11">
    <source>
        <dbReference type="EMBL" id="GCL66338.1"/>
    </source>
</evidence>
<dbReference type="GO" id="GO:0005886">
    <property type="term" value="C:plasma membrane"/>
    <property type="evidence" value="ECO:0007669"/>
    <property type="project" value="UniProtKB-SubCell"/>
</dbReference>
<dbReference type="Pfam" id="PF02518">
    <property type="entry name" value="HATPase_c"/>
    <property type="match status" value="1"/>
</dbReference>
<keyword evidence="6" id="KW-0418">Kinase</keyword>